<dbReference type="Proteomes" id="UP000027337">
    <property type="component" value="Unassembled WGS sequence"/>
</dbReference>
<dbReference type="InterPro" id="IPR007263">
    <property type="entry name" value="DCC1-like"/>
</dbReference>
<dbReference type="InterPro" id="IPR044691">
    <property type="entry name" value="DCC1_Trx"/>
</dbReference>
<sequence>MSSDTKVLYNGQCPVCSREMDHYAKASTKAAIPIRYDDLNDPAKLADWGIDSDQAARRLHLRKNGQTFVGIPAFIELWQEIPRYRWLARLVALPGINRLAVLSYDHLLAPLIYRWHLWRQKRA</sequence>
<name>A0A061ST58_9RHOB</name>
<dbReference type="EMBL" id="JEMU01000009">
    <property type="protein sequence ID" value="KAJ02833.1"/>
    <property type="molecule type" value="Genomic_DNA"/>
</dbReference>
<accession>A0A061ST58</accession>
<dbReference type="eggNOG" id="COG3011">
    <property type="taxonomic scope" value="Bacteria"/>
</dbReference>
<dbReference type="Pfam" id="PF04134">
    <property type="entry name" value="DCC1-like"/>
    <property type="match status" value="1"/>
</dbReference>
<protein>
    <submittedName>
        <fullName evidence="1">Thiol-disulfide oxidoreductase</fullName>
    </submittedName>
</protein>
<dbReference type="AlphaFoldDB" id="A0A061ST58"/>
<dbReference type="RefSeq" id="WP_037908719.1">
    <property type="nucleotide sequence ID" value="NZ_JEMU01000009.1"/>
</dbReference>
<comment type="caution">
    <text evidence="1">The sequence shown here is derived from an EMBL/GenBank/DDBJ whole genome shotgun (WGS) entry which is preliminary data.</text>
</comment>
<dbReference type="PANTHER" id="PTHR34290:SF2">
    <property type="entry name" value="OS04G0668800 PROTEIN"/>
    <property type="match status" value="1"/>
</dbReference>
<keyword evidence="2" id="KW-1185">Reference proteome</keyword>
<dbReference type="PANTHER" id="PTHR34290">
    <property type="entry name" value="SI:CH73-390P7.2"/>
    <property type="match status" value="1"/>
</dbReference>
<proteinExistence type="predicted"/>
<organism evidence="1 2">
    <name type="scientific">Sulfitobacter mediterraneus</name>
    <dbReference type="NCBI Taxonomy" id="83219"/>
    <lineage>
        <taxon>Bacteria</taxon>
        <taxon>Pseudomonadati</taxon>
        <taxon>Pseudomonadota</taxon>
        <taxon>Alphaproteobacteria</taxon>
        <taxon>Rhodobacterales</taxon>
        <taxon>Roseobacteraceae</taxon>
        <taxon>Sulfitobacter</taxon>
    </lineage>
</organism>
<reference evidence="1 2" key="1">
    <citation type="journal article" date="2014" name="Genome Announc.">
        <title>Draft Genome Sequences of Two Isolates of the Roseobacter Group, Sulfitobacter sp. Strains 3SOLIMAR09 and 1FIGIMAR09, from Harbors of Mallorca Island (Mediterranean Sea).</title>
        <authorList>
            <person name="Mas-Llado M."/>
            <person name="Pina-Villalonga J.M."/>
            <person name="Brunet-Galmes I."/>
            <person name="Nogales B."/>
            <person name="Bosch R."/>
        </authorList>
    </citation>
    <scope>NUCLEOTIDE SEQUENCE [LARGE SCALE GENOMIC DNA]</scope>
    <source>
        <strain evidence="1 2">1FIGIMAR09</strain>
    </source>
</reference>
<dbReference type="GO" id="GO:0015035">
    <property type="term" value="F:protein-disulfide reductase activity"/>
    <property type="evidence" value="ECO:0007669"/>
    <property type="project" value="InterPro"/>
</dbReference>
<dbReference type="STRING" id="83219.PM02_12120"/>
<evidence type="ECO:0000313" key="1">
    <source>
        <dbReference type="EMBL" id="KAJ02833.1"/>
    </source>
</evidence>
<gene>
    <name evidence="1" type="ORF">PM02_12120</name>
</gene>
<evidence type="ECO:0000313" key="2">
    <source>
        <dbReference type="Proteomes" id="UP000027337"/>
    </source>
</evidence>